<dbReference type="GeneID" id="106817846"/>
<keyword evidence="1" id="KW-0812">Transmembrane</keyword>
<evidence type="ECO:0000256" key="1">
    <source>
        <dbReference type="SAM" id="Phobius"/>
    </source>
</evidence>
<feature type="signal peptide" evidence="2">
    <location>
        <begin position="1"/>
        <end position="23"/>
    </location>
</feature>
<keyword evidence="5" id="KW-1185">Reference proteome</keyword>
<sequence length="283" mass="31444">MDLSKLPIIVFHLLVVWISAVRAEIRCYCNLPACVATGYMCKAHHGACFSRIANELDIAKSHHGCSGMLADPQERETCVHLNGSKAKDGGEGKWPMVLCCKEDMCNYIDNVDIRIQVNTTRDGNLYIKGDNSQHGSQARHKAEIDPNELWFKAAVIAVPIAGACILVMLILLAVRMLRKDSRRHMRLLQLRQQRAQLFVGEHIDFFPEKNETNAKLNTRQNNICGGKHVNMSSGSSTTLKSCASSTTQDSKPVNTNHLNNVYTSVIIWGTDLEKADPHPPTPV</sequence>
<dbReference type="Proteomes" id="UP000695022">
    <property type="component" value="Unplaced"/>
</dbReference>
<feature type="chain" id="PRO_5046568820" evidence="2">
    <location>
        <begin position="24"/>
        <end position="283"/>
    </location>
</feature>
<evidence type="ECO:0000313" key="6">
    <source>
        <dbReference type="RefSeq" id="XP_014678037.1"/>
    </source>
</evidence>
<evidence type="ECO:0000256" key="2">
    <source>
        <dbReference type="SAM" id="SignalP"/>
    </source>
</evidence>
<dbReference type="Gene3D" id="2.10.60.10">
    <property type="entry name" value="CD59"/>
    <property type="match status" value="1"/>
</dbReference>
<keyword evidence="1" id="KW-0472">Membrane</keyword>
<dbReference type="InterPro" id="IPR045860">
    <property type="entry name" value="Snake_toxin-like_sf"/>
</dbReference>
<dbReference type="SUPFAM" id="SSF57302">
    <property type="entry name" value="Snake toxin-like"/>
    <property type="match status" value="1"/>
</dbReference>
<accession>A0ABM1F0R6</accession>
<feature type="domain" description="BMP and activin membrane-bound inhibitor C-terminal" evidence="4">
    <location>
        <begin position="146"/>
        <end position="211"/>
    </location>
</feature>
<feature type="transmembrane region" description="Helical" evidence="1">
    <location>
        <begin position="149"/>
        <end position="177"/>
    </location>
</feature>
<dbReference type="InterPro" id="IPR045807">
    <property type="entry name" value="BAMBI_N"/>
</dbReference>
<dbReference type="Pfam" id="PF06211">
    <property type="entry name" value="BAMBI"/>
    <property type="match status" value="1"/>
</dbReference>
<proteinExistence type="predicted"/>
<dbReference type="RefSeq" id="XP_014678037.1">
    <property type="nucleotide sequence ID" value="XM_014822551.1"/>
</dbReference>
<keyword evidence="2" id="KW-0732">Signal</keyword>
<keyword evidence="1" id="KW-1133">Transmembrane helix</keyword>
<evidence type="ECO:0000259" key="3">
    <source>
        <dbReference type="Pfam" id="PF06211"/>
    </source>
</evidence>
<evidence type="ECO:0000313" key="5">
    <source>
        <dbReference type="Proteomes" id="UP000695022"/>
    </source>
</evidence>
<dbReference type="CDD" id="cd23576">
    <property type="entry name" value="TFP_LU_ECD_BAMBI"/>
    <property type="match status" value="1"/>
</dbReference>
<protein>
    <submittedName>
        <fullName evidence="6">BMP and activin membrane-bound inhibitor homolog</fullName>
    </submittedName>
</protein>
<dbReference type="Pfam" id="PF19337">
    <property type="entry name" value="BAMBI_C"/>
    <property type="match status" value="1"/>
</dbReference>
<evidence type="ECO:0000259" key="4">
    <source>
        <dbReference type="Pfam" id="PF19337"/>
    </source>
</evidence>
<name>A0ABM1F0R6_PRICU</name>
<dbReference type="InterPro" id="IPR045806">
    <property type="entry name" value="BAMBI_C"/>
</dbReference>
<feature type="domain" description="BMP and activin membrane-bound inhibitor N-terminal" evidence="3">
    <location>
        <begin position="18"/>
        <end position="108"/>
    </location>
</feature>
<reference evidence="6" key="1">
    <citation type="submission" date="2025-08" db="UniProtKB">
        <authorList>
            <consortium name="RefSeq"/>
        </authorList>
    </citation>
    <scope>IDENTIFICATION</scope>
</reference>
<organism evidence="5 6">
    <name type="scientific">Priapulus caudatus</name>
    <name type="common">Priapulid worm</name>
    <dbReference type="NCBI Taxonomy" id="37621"/>
    <lineage>
        <taxon>Eukaryota</taxon>
        <taxon>Metazoa</taxon>
        <taxon>Ecdysozoa</taxon>
        <taxon>Scalidophora</taxon>
        <taxon>Priapulida</taxon>
        <taxon>Priapulimorpha</taxon>
        <taxon>Priapulimorphida</taxon>
        <taxon>Priapulidae</taxon>
        <taxon>Priapulus</taxon>
    </lineage>
</organism>
<gene>
    <name evidence="6" type="primary">LOC106817846</name>
</gene>